<dbReference type="Pfam" id="PF20408">
    <property type="entry name" value="Abhydrolase_11"/>
    <property type="match status" value="1"/>
</dbReference>
<dbReference type="PANTHER" id="PTHR13136:SF11">
    <property type="entry name" value="TESTIS-EXPRESSED PROTEIN 30"/>
    <property type="match status" value="1"/>
</dbReference>
<keyword evidence="3" id="KW-1185">Reference proteome</keyword>
<protein>
    <recommendedName>
        <fullName evidence="1">KANL3/Tex30 alpha/beta hydrolase-like domain-containing protein</fullName>
    </recommendedName>
</protein>
<sequence length="214" mass="21427">MSERLIDTPRGAARLVTHAAPEPVATLLLSHGAGGGIDARDLAALAAALPSHGFTVVLLEQPWRVAGRKVATPPPTLDEALLAAVAAVDAAGPLVLGGRSAGARSAARCAVPAGAAGCLALSFPLHPPGKPEKSRLPELAGAGVPTLVVQGENDAMGRPEEFPAETEIAVVPGGDHGLKVPARGAVSQADAMAIVVESTLEWIVREVTGNGAPG</sequence>
<dbReference type="InterPro" id="IPR026555">
    <property type="entry name" value="NSL3/Tex30"/>
</dbReference>
<dbReference type="RefSeq" id="WP_090860937.1">
    <property type="nucleotide sequence ID" value="NZ_FMZM01000018.1"/>
</dbReference>
<name>A0A1G7BMT5_9ACTN</name>
<dbReference type="PANTHER" id="PTHR13136">
    <property type="entry name" value="TESTIS DEVELOPMENT PROTEIN PRTD"/>
    <property type="match status" value="1"/>
</dbReference>
<accession>A0A1G7BMT5</accession>
<reference evidence="2 3" key="1">
    <citation type="submission" date="2016-10" db="EMBL/GenBank/DDBJ databases">
        <authorList>
            <person name="de Groot N.N."/>
        </authorList>
    </citation>
    <scope>NUCLEOTIDE SEQUENCE [LARGE SCALE GENOMIC DNA]</scope>
    <source>
        <strain evidence="2 3">CGMCC 4.6858</strain>
    </source>
</reference>
<dbReference type="Proteomes" id="UP000199034">
    <property type="component" value="Unassembled WGS sequence"/>
</dbReference>
<organism evidence="2 3">
    <name type="scientific">Nocardioides lianchengensis</name>
    <dbReference type="NCBI Taxonomy" id="1045774"/>
    <lineage>
        <taxon>Bacteria</taxon>
        <taxon>Bacillati</taxon>
        <taxon>Actinomycetota</taxon>
        <taxon>Actinomycetes</taxon>
        <taxon>Propionibacteriales</taxon>
        <taxon>Nocardioidaceae</taxon>
        <taxon>Nocardioides</taxon>
    </lineage>
</organism>
<proteinExistence type="predicted"/>
<feature type="domain" description="KANL3/Tex30 alpha/beta hydrolase-like" evidence="1">
    <location>
        <begin position="25"/>
        <end position="203"/>
    </location>
</feature>
<gene>
    <name evidence="2" type="ORF">SAMN05421872_11868</name>
</gene>
<dbReference type="SUPFAM" id="SSF53474">
    <property type="entry name" value="alpha/beta-Hydrolases"/>
    <property type="match status" value="1"/>
</dbReference>
<dbReference type="InterPro" id="IPR046879">
    <property type="entry name" value="KANL3/Tex30_Abhydrolase"/>
</dbReference>
<dbReference type="OrthoDB" id="652634at2"/>
<dbReference type="EMBL" id="FMZM01000018">
    <property type="protein sequence ID" value="SDE27980.1"/>
    <property type="molecule type" value="Genomic_DNA"/>
</dbReference>
<evidence type="ECO:0000259" key="1">
    <source>
        <dbReference type="Pfam" id="PF20408"/>
    </source>
</evidence>
<evidence type="ECO:0000313" key="2">
    <source>
        <dbReference type="EMBL" id="SDE27980.1"/>
    </source>
</evidence>
<dbReference type="STRING" id="1045774.SAMN05421872_11868"/>
<dbReference type="Gene3D" id="3.40.50.1820">
    <property type="entry name" value="alpha/beta hydrolase"/>
    <property type="match status" value="1"/>
</dbReference>
<evidence type="ECO:0000313" key="3">
    <source>
        <dbReference type="Proteomes" id="UP000199034"/>
    </source>
</evidence>
<dbReference type="InterPro" id="IPR029058">
    <property type="entry name" value="AB_hydrolase_fold"/>
</dbReference>
<dbReference type="AlphaFoldDB" id="A0A1G7BMT5"/>